<dbReference type="EMBL" id="GBBL01000009">
    <property type="protein sequence ID" value="JAC27311.1"/>
    <property type="molecule type" value="mRNA"/>
</dbReference>
<feature type="compositionally biased region" description="Polar residues" evidence="1">
    <location>
        <begin position="310"/>
        <end position="319"/>
    </location>
</feature>
<sequence length="349" mass="37716">MTCMAFLVLCGGLSTATVGAVYVTERIIECGGTTCTTNQDCLDGCECFEKQDQPEIRRCFDPHGYIRYRFRSLQNKPPEPARVPQTGLLSPWKPKLPSRPGQQNASPQVARPESSAVHPGPATQESAVTSVTRTQDHGAAMKTVNAIQSWTMDRWEPVSVLTDTPIPPMFRQTPGALRQPPGEAIKSSTPQVGKPPLLPRPQSQRPNIQHTRAGSRGAAPMPVRAQKKSGSMPVGRPELAETGTHSQPASPGSQGARPKLLASKLPAKKQLPPSPASQRPRPRLPGIAEAPPLPPRESTSSGSSLSPASETYSPLSPDTKTVYESPILPPRRPVANKKKTLEKLLRRRT</sequence>
<feature type="region of interest" description="Disordered" evidence="1">
    <location>
        <begin position="76"/>
        <end position="137"/>
    </location>
</feature>
<feature type="compositionally biased region" description="Polar residues" evidence="1">
    <location>
        <begin position="243"/>
        <end position="253"/>
    </location>
</feature>
<keyword evidence="3" id="KW-0396">Initiation factor</keyword>
<evidence type="ECO:0000313" key="3">
    <source>
        <dbReference type="EMBL" id="JAC27311.1"/>
    </source>
</evidence>
<feature type="compositionally biased region" description="Low complexity" evidence="1">
    <location>
        <begin position="298"/>
        <end position="309"/>
    </location>
</feature>
<feature type="compositionally biased region" description="Low complexity" evidence="1">
    <location>
        <begin position="258"/>
        <end position="279"/>
    </location>
</feature>
<organism evidence="3">
    <name type="scientific">Amblyomma parvum</name>
    <name type="common">South American tick</name>
    <dbReference type="NCBI Taxonomy" id="251391"/>
    <lineage>
        <taxon>Eukaryota</taxon>
        <taxon>Metazoa</taxon>
        <taxon>Ecdysozoa</taxon>
        <taxon>Arthropoda</taxon>
        <taxon>Chelicerata</taxon>
        <taxon>Arachnida</taxon>
        <taxon>Acari</taxon>
        <taxon>Parasitiformes</taxon>
        <taxon>Ixodida</taxon>
        <taxon>Ixodoidea</taxon>
        <taxon>Ixodidae</taxon>
        <taxon>Amblyomminae</taxon>
        <taxon>Amblyomma</taxon>
    </lineage>
</organism>
<feature type="compositionally biased region" description="Polar residues" evidence="1">
    <location>
        <begin position="123"/>
        <end position="133"/>
    </location>
</feature>
<proteinExistence type="evidence at transcript level"/>
<keyword evidence="2" id="KW-0732">Signal</keyword>
<reference evidence="3" key="1">
    <citation type="submission" date="2014-03" db="EMBL/GenBank/DDBJ databases">
        <title>The sialotranscriptome of Amblyomma triste, Amblyomma parvum and Amblyomma cajennense ticks, uncovered by 454-based RNA-seq.</title>
        <authorList>
            <person name="Garcia G.R."/>
            <person name="Gardinassi L.G."/>
            <person name="Ribeiro J.M."/>
            <person name="Anatrielo E."/>
            <person name="Ferreira B.R."/>
            <person name="Moreira H.N."/>
            <person name="Mafra C."/>
            <person name="Olegario M.M."/>
            <person name="Szabo P.J."/>
            <person name="Miranda-Santos I.K."/>
            <person name="Maruyama S.R."/>
        </authorList>
    </citation>
    <scope>NUCLEOTIDE SEQUENCE</scope>
    <source>
        <strain evidence="3">Araguapaz</strain>
        <tissue evidence="3">Salivary glands</tissue>
    </source>
</reference>
<feature type="chain" id="PRO_5001515836" evidence="2">
    <location>
        <begin position="21"/>
        <end position="349"/>
    </location>
</feature>
<evidence type="ECO:0000256" key="2">
    <source>
        <dbReference type="SAM" id="SignalP"/>
    </source>
</evidence>
<accession>A0A023FZK4</accession>
<keyword evidence="3" id="KW-0648">Protein biosynthesis</keyword>
<dbReference type="AlphaFoldDB" id="A0A023FZK4"/>
<evidence type="ECO:0000256" key="1">
    <source>
        <dbReference type="SAM" id="MobiDB-lite"/>
    </source>
</evidence>
<name>A0A023FZK4_AMBPA</name>
<feature type="compositionally biased region" description="Basic and acidic residues" evidence="1">
    <location>
        <begin position="339"/>
        <end position="349"/>
    </location>
</feature>
<dbReference type="GO" id="GO:0003743">
    <property type="term" value="F:translation initiation factor activity"/>
    <property type="evidence" value="ECO:0007669"/>
    <property type="project" value="UniProtKB-KW"/>
</dbReference>
<feature type="signal peptide" evidence="2">
    <location>
        <begin position="1"/>
        <end position="20"/>
    </location>
</feature>
<feature type="region of interest" description="Disordered" evidence="1">
    <location>
        <begin position="163"/>
        <end position="349"/>
    </location>
</feature>
<protein>
    <submittedName>
        <fullName evidence="3">Putative translation initiation factor if-2</fullName>
    </submittedName>
</protein>